<gene>
    <name evidence="2" type="ORF">SSX86_008551</name>
</gene>
<evidence type="ECO:0000256" key="1">
    <source>
        <dbReference type="SAM" id="MobiDB-lite"/>
    </source>
</evidence>
<evidence type="ECO:0000313" key="2">
    <source>
        <dbReference type="EMBL" id="KAK9072119.1"/>
    </source>
</evidence>
<evidence type="ECO:0000313" key="3">
    <source>
        <dbReference type="Proteomes" id="UP001408789"/>
    </source>
</evidence>
<name>A0AAP0H451_9ASTR</name>
<dbReference type="Proteomes" id="UP001408789">
    <property type="component" value="Unassembled WGS sequence"/>
</dbReference>
<accession>A0AAP0H451</accession>
<protein>
    <submittedName>
        <fullName evidence="2">Uncharacterized protein</fullName>
    </submittedName>
</protein>
<feature type="compositionally biased region" description="Polar residues" evidence="1">
    <location>
        <begin position="12"/>
        <end position="23"/>
    </location>
</feature>
<comment type="caution">
    <text evidence="2">The sequence shown here is derived from an EMBL/GenBank/DDBJ whole genome shotgun (WGS) entry which is preliminary data.</text>
</comment>
<proteinExistence type="predicted"/>
<sequence length="186" mass="20342">MFTLRKRKKTHTLQAQTATSIPSPTIAGAPPPKSNSNPLLGTPLPSVLPPVLIPHQVLRLRRGTLIPHPNIVGAPFDSPEPAPIQLNSTPPSSTTAPPCPPSLMPNCTRIRLTYPCHVCYLLVDEAMASMPSATSTLVVQHLTYFHEEASTKTEPHEGSNFGGYPSIKLEDLVQQSEEERKQFKRL</sequence>
<reference evidence="2 3" key="1">
    <citation type="submission" date="2024-04" db="EMBL/GenBank/DDBJ databases">
        <title>The reference genome of an endangered Asteraceae, Deinandra increscens subsp. villosa, native to the Central Coast of California.</title>
        <authorList>
            <person name="Guilliams M."/>
            <person name="Hasenstab-Lehman K."/>
            <person name="Meyer R."/>
            <person name="Mcevoy S."/>
        </authorList>
    </citation>
    <scope>NUCLEOTIDE SEQUENCE [LARGE SCALE GENOMIC DNA]</scope>
    <source>
        <tissue evidence="2">Leaf</tissue>
    </source>
</reference>
<feature type="region of interest" description="Disordered" evidence="1">
    <location>
        <begin position="149"/>
        <end position="186"/>
    </location>
</feature>
<feature type="compositionally biased region" description="Basic and acidic residues" evidence="1">
    <location>
        <begin position="177"/>
        <end position="186"/>
    </location>
</feature>
<dbReference type="AlphaFoldDB" id="A0AAP0H451"/>
<organism evidence="2 3">
    <name type="scientific">Deinandra increscens subsp. villosa</name>
    <dbReference type="NCBI Taxonomy" id="3103831"/>
    <lineage>
        <taxon>Eukaryota</taxon>
        <taxon>Viridiplantae</taxon>
        <taxon>Streptophyta</taxon>
        <taxon>Embryophyta</taxon>
        <taxon>Tracheophyta</taxon>
        <taxon>Spermatophyta</taxon>
        <taxon>Magnoliopsida</taxon>
        <taxon>eudicotyledons</taxon>
        <taxon>Gunneridae</taxon>
        <taxon>Pentapetalae</taxon>
        <taxon>asterids</taxon>
        <taxon>campanulids</taxon>
        <taxon>Asterales</taxon>
        <taxon>Asteraceae</taxon>
        <taxon>Asteroideae</taxon>
        <taxon>Heliantheae alliance</taxon>
        <taxon>Madieae</taxon>
        <taxon>Madiinae</taxon>
        <taxon>Deinandra</taxon>
    </lineage>
</organism>
<dbReference type="EMBL" id="JBCNJP010000010">
    <property type="protein sequence ID" value="KAK9072119.1"/>
    <property type="molecule type" value="Genomic_DNA"/>
</dbReference>
<feature type="region of interest" description="Disordered" evidence="1">
    <location>
        <begin position="1"/>
        <end position="40"/>
    </location>
</feature>
<keyword evidence="3" id="KW-1185">Reference proteome</keyword>
<feature type="compositionally biased region" description="Basic residues" evidence="1">
    <location>
        <begin position="1"/>
        <end position="11"/>
    </location>
</feature>